<organism evidence="2 3">
    <name type="scientific">Parabacteroides merdae</name>
    <dbReference type="NCBI Taxonomy" id="46503"/>
    <lineage>
        <taxon>Bacteria</taxon>
        <taxon>Pseudomonadati</taxon>
        <taxon>Bacteroidota</taxon>
        <taxon>Bacteroidia</taxon>
        <taxon>Bacteroidales</taxon>
        <taxon>Tannerellaceae</taxon>
        <taxon>Parabacteroides</taxon>
    </lineage>
</organism>
<evidence type="ECO:0000313" key="2">
    <source>
        <dbReference type="EMBL" id="RHH76252.1"/>
    </source>
</evidence>
<dbReference type="Proteomes" id="UP000283732">
    <property type="component" value="Unassembled WGS sequence"/>
</dbReference>
<comment type="caution">
    <text evidence="2">The sequence shown here is derived from an EMBL/GenBank/DDBJ whole genome shotgun (WGS) entry which is preliminary data.</text>
</comment>
<reference evidence="1 4" key="2">
    <citation type="journal article" date="2019" name="Nat. Med.">
        <title>A library of human gut bacterial isolates paired with longitudinal multiomics data enables mechanistic microbiome research.</title>
        <authorList>
            <person name="Poyet M."/>
            <person name="Groussin M."/>
            <person name="Gibbons S.M."/>
            <person name="Avila-Pacheco J."/>
            <person name="Jiang X."/>
            <person name="Kearney S.M."/>
            <person name="Perrotta A.R."/>
            <person name="Berdy B."/>
            <person name="Zhao S."/>
            <person name="Lieberman T.D."/>
            <person name="Swanson P.K."/>
            <person name="Smith M."/>
            <person name="Roesemann S."/>
            <person name="Alexander J.E."/>
            <person name="Rich S.A."/>
            <person name="Livny J."/>
            <person name="Vlamakis H."/>
            <person name="Clish C."/>
            <person name="Bullock K."/>
            <person name="Deik A."/>
            <person name="Scott J."/>
            <person name="Pierce K.A."/>
            <person name="Xavier R.J."/>
            <person name="Alm E.J."/>
        </authorList>
    </citation>
    <scope>NUCLEOTIDE SEQUENCE [LARGE SCALE GENOMIC DNA]</scope>
    <source>
        <strain evidence="1 4">BIOML-A29</strain>
    </source>
</reference>
<dbReference type="Gene3D" id="3.40.50.2000">
    <property type="entry name" value="Glycogen Phosphorylase B"/>
    <property type="match status" value="1"/>
</dbReference>
<evidence type="ECO:0008006" key="5">
    <source>
        <dbReference type="Google" id="ProtNLM"/>
    </source>
</evidence>
<keyword evidence="4" id="KW-1185">Reference proteome</keyword>
<accession>A0A3R6L8F3</accession>
<evidence type="ECO:0000313" key="1">
    <source>
        <dbReference type="EMBL" id="MTU41055.1"/>
    </source>
</evidence>
<protein>
    <recommendedName>
        <fullName evidence="5">Glycosyltransferase</fullName>
    </recommendedName>
</protein>
<gene>
    <name evidence="2" type="ORF">DW191_13970</name>
    <name evidence="1" type="ORF">GMD82_16720</name>
</gene>
<dbReference type="EMBL" id="QRKC01000006">
    <property type="protein sequence ID" value="RHH76252.1"/>
    <property type="molecule type" value="Genomic_DNA"/>
</dbReference>
<evidence type="ECO:0000313" key="3">
    <source>
        <dbReference type="Proteomes" id="UP000283732"/>
    </source>
</evidence>
<name>A0A3R6L8F3_9BACT</name>
<reference evidence="2 3" key="1">
    <citation type="submission" date="2018-08" db="EMBL/GenBank/DDBJ databases">
        <title>A genome reference for cultivated species of the human gut microbiota.</title>
        <authorList>
            <person name="Zou Y."/>
            <person name="Xue W."/>
            <person name="Luo G."/>
        </authorList>
    </citation>
    <scope>NUCLEOTIDE SEQUENCE [LARGE SCALE GENOMIC DNA]</scope>
    <source>
        <strain evidence="2 3">AM16-50</strain>
    </source>
</reference>
<dbReference type="AlphaFoldDB" id="A0A3R6L8F3"/>
<dbReference type="EMBL" id="WNCN01000028">
    <property type="protein sequence ID" value="MTU41055.1"/>
    <property type="molecule type" value="Genomic_DNA"/>
</dbReference>
<proteinExistence type="predicted"/>
<evidence type="ECO:0000313" key="4">
    <source>
        <dbReference type="Proteomes" id="UP000434916"/>
    </source>
</evidence>
<dbReference type="RefSeq" id="WP_034754611.1">
    <property type="nucleotide sequence ID" value="NZ_CACRUV010000019.1"/>
</dbReference>
<dbReference type="Proteomes" id="UP000434916">
    <property type="component" value="Unassembled WGS sequence"/>
</dbReference>
<sequence length="384" mass="44571">MMKKLIYIAGGNVSVLESQVLELLKFYHIKGIPLALIMGYRNTNEKGEIEKKLSNYSFLDVVWFKSYPTYQIFEFLTIRNIFSAVKKVKDWENSFFHVRSEHLGYLIKKMVIDQRLNNRILIDIRGVVYREIEFKYMRCSGIRKLLLKVQANYYQFFYKRLFDSRIVSQIVISSVSTPINEYIRKNYSNCKYRLCVHPNIAGKVMEFSVSYRNEIRNRYDIKDNELLAICLSGGDSLWQQDKSNIDTLISKGIRVISLSKKVFDNEKCISLFVPFQDVPKYLSAADIGILWRDRTFINYSASPSKLSEFAASGLFIIHNGSVNIAEEYIEKYGAGVIIEDMSNLNTNQIELIKQQNRIKNAISGQNMFGVNAIGNSYINLYKTF</sequence>